<reference evidence="3" key="1">
    <citation type="submission" date="2018-05" db="EMBL/GenBank/DDBJ databases">
        <authorList>
            <person name="Lanie J.A."/>
            <person name="Ng W.-L."/>
            <person name="Kazmierczak K.M."/>
            <person name="Andrzejewski T.M."/>
            <person name="Davidsen T.M."/>
            <person name="Wayne K.J."/>
            <person name="Tettelin H."/>
            <person name="Glass J.I."/>
            <person name="Rusch D."/>
            <person name="Podicherti R."/>
            <person name="Tsui H.-C.T."/>
            <person name="Winkler M.E."/>
        </authorList>
    </citation>
    <scope>NUCLEOTIDE SEQUENCE</scope>
</reference>
<proteinExistence type="predicted"/>
<evidence type="ECO:0000259" key="2">
    <source>
        <dbReference type="Pfam" id="PF02517"/>
    </source>
</evidence>
<keyword evidence="1" id="KW-1133">Transmembrane helix</keyword>
<keyword evidence="1" id="KW-0472">Membrane</keyword>
<feature type="domain" description="CAAX prenyl protease 2/Lysostaphin resistance protein A-like" evidence="2">
    <location>
        <begin position="114"/>
        <end position="207"/>
    </location>
</feature>
<protein>
    <recommendedName>
        <fullName evidence="2">CAAX prenyl protease 2/Lysostaphin resistance protein A-like domain-containing protein</fullName>
    </recommendedName>
</protein>
<gene>
    <name evidence="3" type="ORF">METZ01_LOCUS382656</name>
</gene>
<feature type="transmembrane region" description="Helical" evidence="1">
    <location>
        <begin position="195"/>
        <end position="212"/>
    </location>
</feature>
<keyword evidence="1" id="KW-0812">Transmembrane</keyword>
<dbReference type="GO" id="GO:0080120">
    <property type="term" value="P:CAAX-box protein maturation"/>
    <property type="evidence" value="ECO:0007669"/>
    <property type="project" value="UniProtKB-ARBA"/>
</dbReference>
<accession>A0A382U711</accession>
<feature type="transmembrane region" description="Helical" evidence="1">
    <location>
        <begin position="108"/>
        <end position="128"/>
    </location>
</feature>
<feature type="transmembrane region" description="Helical" evidence="1">
    <location>
        <begin position="68"/>
        <end position="88"/>
    </location>
</feature>
<dbReference type="GO" id="GO:0004175">
    <property type="term" value="F:endopeptidase activity"/>
    <property type="evidence" value="ECO:0007669"/>
    <property type="project" value="UniProtKB-ARBA"/>
</dbReference>
<dbReference type="Pfam" id="PF02517">
    <property type="entry name" value="Rce1-like"/>
    <property type="match status" value="1"/>
</dbReference>
<dbReference type="EMBL" id="UINC01141826">
    <property type="protein sequence ID" value="SVD29802.1"/>
    <property type="molecule type" value="Genomic_DNA"/>
</dbReference>
<dbReference type="PANTHER" id="PTHR36435:SF1">
    <property type="entry name" value="CAAX AMINO TERMINAL PROTEASE FAMILY PROTEIN"/>
    <property type="match status" value="1"/>
</dbReference>
<sequence>MVIAPILFAIVSVFLLLMIGLSEDMSWGITGVMIYVPMFFILIAFLYIEGKLGSLWKLFELPPKKKALALILIVSVVDLLLVVAYTIGYDFILGPPEEIELFFDPDSANNPLILALLFTSMSIGAPLVEEMFFRGYILDSLRAIHSDAVSIISSGLLFGLMHNPFFLFIGDFYTIGSASIGGFLYAWLRIQTGSLWPSIACHFLWNTTIFVLM</sequence>
<dbReference type="PANTHER" id="PTHR36435">
    <property type="entry name" value="SLR1288 PROTEIN"/>
    <property type="match status" value="1"/>
</dbReference>
<evidence type="ECO:0000313" key="3">
    <source>
        <dbReference type="EMBL" id="SVD29802.1"/>
    </source>
</evidence>
<feature type="non-terminal residue" evidence="3">
    <location>
        <position position="213"/>
    </location>
</feature>
<organism evidence="3">
    <name type="scientific">marine metagenome</name>
    <dbReference type="NCBI Taxonomy" id="408172"/>
    <lineage>
        <taxon>unclassified sequences</taxon>
        <taxon>metagenomes</taxon>
        <taxon>ecological metagenomes</taxon>
    </lineage>
</organism>
<evidence type="ECO:0000256" key="1">
    <source>
        <dbReference type="SAM" id="Phobius"/>
    </source>
</evidence>
<dbReference type="InterPro" id="IPR003675">
    <property type="entry name" value="Rce1/LyrA-like_dom"/>
</dbReference>
<dbReference type="AlphaFoldDB" id="A0A382U711"/>
<feature type="transmembrane region" description="Helical" evidence="1">
    <location>
        <begin position="140"/>
        <end position="159"/>
    </location>
</feature>
<feature type="transmembrane region" description="Helical" evidence="1">
    <location>
        <begin position="32"/>
        <end position="48"/>
    </location>
</feature>
<dbReference type="InterPro" id="IPR052710">
    <property type="entry name" value="CAAX_protease"/>
</dbReference>
<name>A0A382U711_9ZZZZ</name>